<accession>A0A0D1E7Q8</accession>
<keyword evidence="10" id="KW-1185">Reference proteome</keyword>
<feature type="compositionally biased region" description="Polar residues" evidence="7">
    <location>
        <begin position="440"/>
        <end position="453"/>
    </location>
</feature>
<evidence type="ECO:0000256" key="7">
    <source>
        <dbReference type="SAM" id="MobiDB-lite"/>
    </source>
</evidence>
<dbReference type="OMA" id="IARMFRQ"/>
<feature type="region of interest" description="Disordered" evidence="7">
    <location>
        <begin position="1347"/>
        <end position="1452"/>
    </location>
</feature>
<feature type="compositionally biased region" description="Polar residues" evidence="7">
    <location>
        <begin position="1703"/>
        <end position="1724"/>
    </location>
</feature>
<feature type="compositionally biased region" description="Low complexity" evidence="7">
    <location>
        <begin position="84"/>
        <end position="98"/>
    </location>
</feature>
<keyword evidence="5" id="KW-0418">Kinase</keyword>
<evidence type="ECO:0000313" key="9">
    <source>
        <dbReference type="EMBL" id="KIS71909.1"/>
    </source>
</evidence>
<feature type="compositionally biased region" description="Low complexity" evidence="7">
    <location>
        <begin position="241"/>
        <end position="253"/>
    </location>
</feature>
<feature type="compositionally biased region" description="Polar residues" evidence="7">
    <location>
        <begin position="1"/>
        <end position="10"/>
    </location>
</feature>
<dbReference type="Gene3D" id="1.10.510.10">
    <property type="entry name" value="Transferase(Phosphotransferase) domain 1"/>
    <property type="match status" value="2"/>
</dbReference>
<dbReference type="InterPro" id="IPR008271">
    <property type="entry name" value="Ser/Thr_kinase_AS"/>
</dbReference>
<dbReference type="FunFam" id="1.10.510.10:FF:000832">
    <property type="entry name" value="Serine/threonine protein kinase, variant"/>
    <property type="match status" value="1"/>
</dbReference>
<evidence type="ECO:0000256" key="1">
    <source>
        <dbReference type="ARBA" id="ARBA00010791"/>
    </source>
</evidence>
<dbReference type="GO" id="GO:0000086">
    <property type="term" value="P:G2/M transition of mitotic cell cycle"/>
    <property type="evidence" value="ECO:0000318"/>
    <property type="project" value="GO_Central"/>
</dbReference>
<evidence type="ECO:0000256" key="5">
    <source>
        <dbReference type="ARBA" id="ARBA00022777"/>
    </source>
</evidence>
<feature type="region of interest" description="Disordered" evidence="7">
    <location>
        <begin position="1541"/>
        <end position="1564"/>
    </location>
</feature>
<dbReference type="GO" id="GO:0005524">
    <property type="term" value="F:ATP binding"/>
    <property type="evidence" value="ECO:0007669"/>
    <property type="project" value="UniProtKB-KW"/>
</dbReference>
<dbReference type="EMBL" id="CM003140">
    <property type="protein sequence ID" value="KIS71909.1"/>
    <property type="molecule type" value="Genomic_DNA"/>
</dbReference>
<feature type="compositionally biased region" description="Polar residues" evidence="7">
    <location>
        <begin position="60"/>
        <end position="73"/>
    </location>
</feature>
<feature type="compositionally biased region" description="Polar residues" evidence="7">
    <location>
        <begin position="1294"/>
        <end position="1313"/>
    </location>
</feature>
<keyword evidence="2" id="KW-0723">Serine/threonine-protein kinase</keyword>
<dbReference type="VEuPathDB" id="FungiDB:UMAG_00338"/>
<feature type="region of interest" description="Disordered" evidence="7">
    <location>
        <begin position="1655"/>
        <end position="1687"/>
    </location>
</feature>
<feature type="compositionally biased region" description="Basic residues" evidence="7">
    <location>
        <begin position="1410"/>
        <end position="1429"/>
    </location>
</feature>
<feature type="compositionally biased region" description="Low complexity" evidence="7">
    <location>
        <begin position="1742"/>
        <end position="1758"/>
    </location>
</feature>
<dbReference type="GeneID" id="23561670"/>
<dbReference type="STRING" id="237631.A0A0D1E7Q8"/>
<sequence length="1913" mass="204747">MPTHLTSSDAPSWRRPNQPSSPPQPVSAHSQRDLHAHRKDKDKPHENWRVHAQPVAAPSKSHQYPSLQAQPLSISAPRTKPARAHASSCTSASASTAHQTEAIPSLLSTSLNREKSSVLDAHWVPGRHPHPDPNAPHAIKPSGIGNGIIGRAPEFGTSPIKTKGAAFPAIRPHWPLSSSLEKHVNSGPATHLHPLRIEPNERSRFFPSASTPLKPNQNNYSALKSHSSLYSHDRDENWMLTPTSSLPSIPSTPNHLRESSTERLLAATPQLAPPPHTPNARPLPSIRGPVDQFQASLNSAPRTPSPSYPFGRPDPAHAGPSLFNRGPSVNVLSSPKRSPLVVSAYPHRQQATTATANPVLLSPTSSPKLSHRTLSPMTRLPPAIPESHLPTSSDRVVNSIASMLSSVSPQPRPCSASRRDSFNSVTSASAGHALSHSRRSSAVFSPNSPTVSTRVGVYRPPHLRNRDSVSGLKPSVAHYDRVRTPSLRGLSRSRESSISLSRPTSRPPSTVPFHHSESIPEDGQADDAARTLLRGRQSNLSIHLPDLIAEEQLRNAAAAAAVSATSVSDNDHNDSFVANTTHLLEQPLDSASLLAKLRAQLVRREAAASDAAASDADRNSVILDDNGHEFFDLSEMMEYGASDIHPLSRCSSMSAIEGPPLGDVFEIGDLLGPGLEHDGHIIQIAETTPGFVDQNEDLTGSKLEVVRKLGEGSYAVVYLVKEVSAQEAASNPLQKSVAIPSSSSRNTNTDLEASSKNLDDDADLTMVASSEDMLSTTLKANANAKDQGFHNSPALEERRRKDLKINTHMRPGKEFALKCLCKRDLPEDMLEVQRLEATIHQSIPSHPNIVTLYRTYETPDWLFLVLEYCPGQDLYYWLEQAQDEGRPAEPAGNMYANTFVDRDEVAATLKGSSTASSDDNYRVLGTSLDATPPSPSLLASTSGHSLLSKRRIRLIARMFRQICDAVQFCHDRGVSHRDIKPENFIVEDRRTLEEMQSACPDTSASTLVDGFRDGDETQVIVKMTDFGLATAEDRCDDFDCGSKPYMAFECHNNISSSYDPKQADIWSLGVVLLNLLFHRSPFTEPSMSCPSFSAYCQDPIRFLMESFDGLTETVARFLSENVFCSISDDDDVTQKRISAGEFSRWACSLVDHMGLSGPGSGRISRGASIHSTIPLIHSRTASMSTLPSLLSSPRPRARSLARDTDHIPDLDVTADATFRAAFAAAATRQGNMFPNPALFTPDVLPSPTFTPSPHPPEQNPFDTQYGAAEEAARCTETSVEQEEHDNSGHLHNSAFDSPSGANVAKRQTINPDSLGSERINPVTHPASEGKEGAHDISNNLLDTEVSADISSPKKSDVPVEAEPAPASSDTGGEGDVPDEAEQVTSADGGGGALGETEDGDKAESITMSNHSKRRKRGARKGRTLAKQLKRSQSVEGMTEADANDPAAKARERERTIRELALASETLARQMSKMTKPSDSIDVLVSPQITLSKPTAEAAARFNLQGLVDAEVESANMRVAKSGDDGLAANWSSAAMRRERMSEQRKTGVAALQDSGRSRVMSWRERNQSAATLSSVASSAATSISSHSSITSATSSIYSTASAPAALTRKDFSSRNRTRGSGFGLDTISEREKTESAKKEVDAKYLAGIFGGGDNLAQGKKRKEESQRAAPSQQCGESAAAQAGVSVADKGETKGTKLFGLLTEGSSNGSKENGVMRSTSASSTKWVEPSSRLATIEAGVNGSAQRSVSISSVTSNSSSSGVAASFVSRFRRPATSSSSLSIVATTTSKANGSDAGGGFSDRQAQTFEAGRLESASLGMRRDVSTSTSSLHHVKHDETSATAREVVPTLSNGSCTISSVKTTEVGSSDSNDAASSSVSASASASAPVAAAAAAAVKKRSMGKFLLGVRDSIKNF</sequence>
<dbReference type="GO" id="GO:0004674">
    <property type="term" value="F:protein serine/threonine kinase activity"/>
    <property type="evidence" value="ECO:0000318"/>
    <property type="project" value="GO_Central"/>
</dbReference>
<feature type="compositionally biased region" description="Basic and acidic residues" evidence="7">
    <location>
        <begin position="30"/>
        <end position="49"/>
    </location>
</feature>
<evidence type="ECO:0000313" key="10">
    <source>
        <dbReference type="Proteomes" id="UP000000561"/>
    </source>
</evidence>
<feature type="region of interest" description="Disordered" evidence="7">
    <location>
        <begin position="1243"/>
        <end position="1262"/>
    </location>
</feature>
<gene>
    <name evidence="9" type="ORF">UMAG_00338</name>
</gene>
<feature type="region of interest" description="Disordered" evidence="7">
    <location>
        <begin position="241"/>
        <end position="289"/>
    </location>
</feature>
<feature type="domain" description="Protein kinase" evidence="8">
    <location>
        <begin position="703"/>
        <end position="1155"/>
    </location>
</feature>
<organism evidence="9 10">
    <name type="scientific">Mycosarcoma maydis</name>
    <name type="common">Corn smut fungus</name>
    <name type="synonym">Ustilago maydis</name>
    <dbReference type="NCBI Taxonomy" id="5270"/>
    <lineage>
        <taxon>Eukaryota</taxon>
        <taxon>Fungi</taxon>
        <taxon>Dikarya</taxon>
        <taxon>Basidiomycota</taxon>
        <taxon>Ustilaginomycotina</taxon>
        <taxon>Ustilaginomycetes</taxon>
        <taxon>Ustilaginales</taxon>
        <taxon>Ustilaginaceae</taxon>
        <taxon>Mycosarcoma</taxon>
    </lineage>
</organism>
<comment type="similarity">
    <text evidence="1">Belongs to the protein kinase superfamily. CAMK Ser/Thr protein kinase family. NIM1 subfamily.</text>
</comment>
<evidence type="ECO:0000256" key="3">
    <source>
        <dbReference type="ARBA" id="ARBA00022679"/>
    </source>
</evidence>
<reference evidence="9 10" key="1">
    <citation type="journal article" date="2006" name="Nature">
        <title>Insights from the genome of the biotrophic fungal plant pathogen Ustilago maydis.</title>
        <authorList>
            <person name="Kamper J."/>
            <person name="Kahmann R."/>
            <person name="Bolker M."/>
            <person name="Ma L.J."/>
            <person name="Brefort T."/>
            <person name="Saville B.J."/>
            <person name="Banuett F."/>
            <person name="Kronstad J.W."/>
            <person name="Gold S.E."/>
            <person name="Muller O."/>
            <person name="Perlin M.H."/>
            <person name="Wosten H.A."/>
            <person name="de Vries R."/>
            <person name="Ruiz-Herrera J."/>
            <person name="Reynaga-Pena C.G."/>
            <person name="Snetselaar K."/>
            <person name="McCann M."/>
            <person name="Perez-Martin J."/>
            <person name="Feldbrugge M."/>
            <person name="Basse C.W."/>
            <person name="Steinberg G."/>
            <person name="Ibeas J.I."/>
            <person name="Holloman W."/>
            <person name="Guzman P."/>
            <person name="Farman M."/>
            <person name="Stajich J.E."/>
            <person name="Sentandreu R."/>
            <person name="Gonzalez-Prieto J.M."/>
            <person name="Kennell J.C."/>
            <person name="Molina L."/>
            <person name="Schirawski J."/>
            <person name="Mendoza-Mendoza A."/>
            <person name="Greilinger D."/>
            <person name="Munch K."/>
            <person name="Rossel N."/>
            <person name="Scherer M."/>
            <person name="Vranes M."/>
            <person name="Ladendorf O."/>
            <person name="Vincon V."/>
            <person name="Fuchs U."/>
            <person name="Sandrock B."/>
            <person name="Meng S."/>
            <person name="Ho E.C."/>
            <person name="Cahill M.J."/>
            <person name="Boyce K.J."/>
            <person name="Klose J."/>
            <person name="Klosterman S.J."/>
            <person name="Deelstra H.J."/>
            <person name="Ortiz-Castellanos L."/>
            <person name="Li W."/>
            <person name="Sanchez-Alonso P."/>
            <person name="Schreier P.H."/>
            <person name="Hauser-Hahn I."/>
            <person name="Vaupel M."/>
            <person name="Koopmann E."/>
            <person name="Friedrich G."/>
            <person name="Voss H."/>
            <person name="Schluter T."/>
            <person name="Margolis J."/>
            <person name="Platt D."/>
            <person name="Swimmer C."/>
            <person name="Gnirke A."/>
            <person name="Chen F."/>
            <person name="Vysotskaia V."/>
            <person name="Mannhaupt G."/>
            <person name="Guldener U."/>
            <person name="Munsterkotter M."/>
            <person name="Haase D."/>
            <person name="Oesterheld M."/>
            <person name="Mewes H.W."/>
            <person name="Mauceli E.W."/>
            <person name="DeCaprio D."/>
            <person name="Wade C.M."/>
            <person name="Butler J."/>
            <person name="Young S."/>
            <person name="Jaffe D.B."/>
            <person name="Calvo S."/>
            <person name="Nusbaum C."/>
            <person name="Galagan J."/>
            <person name="Birren B.W."/>
        </authorList>
    </citation>
    <scope>NUCLEOTIDE SEQUENCE [LARGE SCALE GENOMIC DNA]</scope>
    <source>
        <strain evidence="10">DSM 14603 / FGSC 9021 / UM521</strain>
    </source>
</reference>
<dbReference type="InParanoid" id="A0A0D1E7Q8"/>
<dbReference type="KEGG" id="uma:UMAG_00338"/>
<feature type="region of interest" description="Disordered" evidence="7">
    <location>
        <begin position="1268"/>
        <end position="1334"/>
    </location>
</feature>
<feature type="compositionally biased region" description="Polar residues" evidence="7">
    <location>
        <begin position="730"/>
        <end position="756"/>
    </location>
</feature>
<dbReference type="SUPFAM" id="SSF56112">
    <property type="entry name" value="Protein kinase-like (PK-like)"/>
    <property type="match status" value="1"/>
</dbReference>
<feature type="compositionally biased region" description="Pro residues" evidence="7">
    <location>
        <begin position="1248"/>
        <end position="1258"/>
    </location>
</feature>
<keyword evidence="6" id="KW-0067">ATP-binding</keyword>
<dbReference type="InterPro" id="IPR011009">
    <property type="entry name" value="Kinase-like_dom_sf"/>
</dbReference>
<keyword evidence="4" id="KW-0547">Nucleotide-binding</keyword>
<evidence type="ECO:0000259" key="8">
    <source>
        <dbReference type="PROSITE" id="PS50011"/>
    </source>
</evidence>
<dbReference type="SMART" id="SM00220">
    <property type="entry name" value="S_TKc"/>
    <property type="match status" value="1"/>
</dbReference>
<dbReference type="PROSITE" id="PS00108">
    <property type="entry name" value="PROTEIN_KINASE_ST"/>
    <property type="match status" value="1"/>
</dbReference>
<protein>
    <recommendedName>
        <fullName evidence="8">Protein kinase domain-containing protein</fullName>
    </recommendedName>
</protein>
<feature type="region of interest" description="Disordered" evidence="7">
    <location>
        <begin position="1739"/>
        <end position="1758"/>
    </location>
</feature>
<name>A0A0D1E7Q8_MYCMD</name>
<feature type="region of interest" description="Disordered" evidence="7">
    <location>
        <begin position="1"/>
        <end position="100"/>
    </location>
</feature>
<dbReference type="InterPro" id="IPR000719">
    <property type="entry name" value="Prot_kinase_dom"/>
</dbReference>
<dbReference type="Proteomes" id="UP000000561">
    <property type="component" value="Chromosome 1"/>
</dbReference>
<feature type="compositionally biased region" description="Low complexity" evidence="7">
    <location>
        <begin position="1865"/>
        <end position="1883"/>
    </location>
</feature>
<feature type="region of interest" description="Disordered" evidence="7">
    <location>
        <begin position="353"/>
        <end position="374"/>
    </location>
</feature>
<dbReference type="GO" id="GO:0005737">
    <property type="term" value="C:cytoplasm"/>
    <property type="evidence" value="ECO:0000318"/>
    <property type="project" value="GO_Central"/>
</dbReference>
<evidence type="ECO:0000256" key="6">
    <source>
        <dbReference type="ARBA" id="ARBA00022840"/>
    </source>
</evidence>
<dbReference type="GO" id="GO:0005634">
    <property type="term" value="C:nucleus"/>
    <property type="evidence" value="ECO:0000318"/>
    <property type="project" value="GO_Central"/>
</dbReference>
<proteinExistence type="inferred from homology"/>
<evidence type="ECO:0000256" key="2">
    <source>
        <dbReference type="ARBA" id="ARBA00022527"/>
    </source>
</evidence>
<dbReference type="PANTHER" id="PTHR24346:SF82">
    <property type="entry name" value="KP78A-RELATED"/>
    <property type="match status" value="1"/>
</dbReference>
<dbReference type="Pfam" id="PF00069">
    <property type="entry name" value="Pkinase"/>
    <property type="match status" value="2"/>
</dbReference>
<dbReference type="eggNOG" id="KOG0583">
    <property type="taxonomic scope" value="Eukaryota"/>
</dbReference>
<dbReference type="OrthoDB" id="541276at2759"/>
<dbReference type="PANTHER" id="PTHR24346">
    <property type="entry name" value="MAP/MICROTUBULE AFFINITY-REGULATING KINASE"/>
    <property type="match status" value="1"/>
</dbReference>
<feature type="region of interest" description="Disordered" evidence="7">
    <location>
        <begin position="730"/>
        <end position="757"/>
    </location>
</feature>
<dbReference type="RefSeq" id="XP_011386237.1">
    <property type="nucleotide sequence ID" value="XM_011387935.1"/>
</dbReference>
<feature type="region of interest" description="Disordered" evidence="7">
    <location>
        <begin position="1701"/>
        <end position="1728"/>
    </location>
</feature>
<dbReference type="PROSITE" id="PS50011">
    <property type="entry name" value="PROTEIN_KINASE_DOM"/>
    <property type="match status" value="1"/>
</dbReference>
<keyword evidence="3" id="KW-0808">Transferase</keyword>
<feature type="compositionally biased region" description="Low complexity" evidence="7">
    <location>
        <begin position="485"/>
        <end position="504"/>
    </location>
</feature>
<feature type="region of interest" description="Disordered" evidence="7">
    <location>
        <begin position="1859"/>
        <end position="1883"/>
    </location>
</feature>
<dbReference type="FunFam" id="1.10.510.10:FF:001845">
    <property type="entry name" value="Serine/threonine protein kinase, variant"/>
    <property type="match status" value="1"/>
</dbReference>
<evidence type="ECO:0000256" key="4">
    <source>
        <dbReference type="ARBA" id="ARBA00022741"/>
    </source>
</evidence>
<feature type="region of interest" description="Disordered" evidence="7">
    <location>
        <begin position="404"/>
        <end position="524"/>
    </location>
</feature>